<name>A0ABX2ISW5_9RHOB</name>
<evidence type="ECO:0000313" key="1">
    <source>
        <dbReference type="EMBL" id="NSX55091.1"/>
    </source>
</evidence>
<sequence length="76" mass="8144">MSEPKYPTVDADDFASRFLMRSGSLMWLLGAGASASAGTRRTTLIKASKVGSTWYAAARVESIDFTPLKELLGSTV</sequence>
<proteinExistence type="predicted"/>
<dbReference type="RefSeq" id="WP_174137225.1">
    <property type="nucleotide sequence ID" value="NZ_JABUFE010000004.1"/>
</dbReference>
<evidence type="ECO:0000313" key="2">
    <source>
        <dbReference type="Proteomes" id="UP000777935"/>
    </source>
</evidence>
<dbReference type="Proteomes" id="UP000777935">
    <property type="component" value="Unassembled WGS sequence"/>
</dbReference>
<keyword evidence="2" id="KW-1185">Reference proteome</keyword>
<organism evidence="1 2">
    <name type="scientific">Parasulfitobacter algicola</name>
    <dbReference type="NCBI Taxonomy" id="2614809"/>
    <lineage>
        <taxon>Bacteria</taxon>
        <taxon>Pseudomonadati</taxon>
        <taxon>Pseudomonadota</taxon>
        <taxon>Alphaproteobacteria</taxon>
        <taxon>Rhodobacterales</taxon>
        <taxon>Roseobacteraceae</taxon>
        <taxon>Parasulfitobacter</taxon>
    </lineage>
</organism>
<protein>
    <submittedName>
        <fullName evidence="1">Uncharacterized protein</fullName>
    </submittedName>
</protein>
<reference evidence="1 2" key="1">
    <citation type="submission" date="2020-06" db="EMBL/GenBank/DDBJ databases">
        <title>Sulfitobacter algicola sp. nov., isolated from green algae.</title>
        <authorList>
            <person name="Wang C."/>
        </authorList>
    </citation>
    <scope>NUCLEOTIDE SEQUENCE [LARGE SCALE GENOMIC DNA]</scope>
    <source>
        <strain evidence="1 2">1151</strain>
    </source>
</reference>
<gene>
    <name evidence="1" type="ORF">HRQ87_09785</name>
</gene>
<accession>A0ABX2ISW5</accession>
<comment type="caution">
    <text evidence="1">The sequence shown here is derived from an EMBL/GenBank/DDBJ whole genome shotgun (WGS) entry which is preliminary data.</text>
</comment>
<dbReference type="EMBL" id="JABUFE010000004">
    <property type="protein sequence ID" value="NSX55091.1"/>
    <property type="molecule type" value="Genomic_DNA"/>
</dbReference>